<feature type="domain" description="Helicase ATP-binding" evidence="10">
    <location>
        <begin position="290"/>
        <end position="498"/>
    </location>
</feature>
<dbReference type="InterPro" id="IPR006474">
    <property type="entry name" value="Helicase_Cas3_CRISPR-ass_core"/>
</dbReference>
<dbReference type="InterPro" id="IPR027417">
    <property type="entry name" value="P-loop_NTPase"/>
</dbReference>
<organism evidence="12">
    <name type="scientific">metagenome</name>
    <dbReference type="NCBI Taxonomy" id="256318"/>
    <lineage>
        <taxon>unclassified sequences</taxon>
        <taxon>metagenomes</taxon>
    </lineage>
</organism>
<dbReference type="GO" id="GO:0051607">
    <property type="term" value="P:defense response to virus"/>
    <property type="evidence" value="ECO:0007669"/>
    <property type="project" value="UniProtKB-KW"/>
</dbReference>
<dbReference type="PANTHER" id="PTHR47963:SF9">
    <property type="entry name" value="CRISPR-ASSOCIATED ENDONUCLEASE_HELICASE CAS3"/>
    <property type="match status" value="1"/>
</dbReference>
<keyword evidence="4" id="KW-0479">Metal-binding</keyword>
<evidence type="ECO:0000259" key="10">
    <source>
        <dbReference type="PROSITE" id="PS51192"/>
    </source>
</evidence>
<keyword evidence="7 12" id="KW-0347">Helicase</keyword>
<dbReference type="Pfam" id="PF22590">
    <property type="entry name" value="Cas3-like_C_2"/>
    <property type="match status" value="1"/>
</dbReference>
<dbReference type="PROSITE" id="PS51643">
    <property type="entry name" value="HD_CAS3"/>
    <property type="match status" value="1"/>
</dbReference>
<dbReference type="GO" id="GO:0003723">
    <property type="term" value="F:RNA binding"/>
    <property type="evidence" value="ECO:0007669"/>
    <property type="project" value="TreeGrafter"/>
</dbReference>
<evidence type="ECO:0000256" key="2">
    <source>
        <dbReference type="ARBA" id="ARBA00009046"/>
    </source>
</evidence>
<dbReference type="GO" id="GO:0005524">
    <property type="term" value="F:ATP binding"/>
    <property type="evidence" value="ECO:0007669"/>
    <property type="project" value="UniProtKB-KW"/>
</dbReference>
<proteinExistence type="inferred from homology"/>
<evidence type="ECO:0000256" key="8">
    <source>
        <dbReference type="ARBA" id="ARBA00022840"/>
    </source>
</evidence>
<dbReference type="InterPro" id="IPR014001">
    <property type="entry name" value="Helicase_ATP-bd"/>
</dbReference>
<dbReference type="InterPro" id="IPR006483">
    <property type="entry name" value="CRISPR-assoc_Cas3_HD"/>
</dbReference>
<dbReference type="InterPro" id="IPR038257">
    <property type="entry name" value="CRISPR-assoc_Cas3_HD_sf"/>
</dbReference>
<dbReference type="SUPFAM" id="SSF52540">
    <property type="entry name" value="P-loop containing nucleoside triphosphate hydrolases"/>
    <property type="match status" value="1"/>
</dbReference>
<dbReference type="GO" id="GO:0004519">
    <property type="term" value="F:endonuclease activity"/>
    <property type="evidence" value="ECO:0007669"/>
    <property type="project" value="UniProtKB-KW"/>
</dbReference>
<keyword evidence="9" id="KW-0051">Antiviral defense</keyword>
<dbReference type="GO" id="GO:0016787">
    <property type="term" value="F:hydrolase activity"/>
    <property type="evidence" value="ECO:0007669"/>
    <property type="project" value="UniProtKB-KW"/>
</dbReference>
<dbReference type="NCBIfam" id="TIGR01596">
    <property type="entry name" value="cas3_HD"/>
    <property type="match status" value="1"/>
</dbReference>
<evidence type="ECO:0000256" key="6">
    <source>
        <dbReference type="ARBA" id="ARBA00022801"/>
    </source>
</evidence>
<dbReference type="NCBIfam" id="TIGR01587">
    <property type="entry name" value="cas3_core"/>
    <property type="match status" value="1"/>
</dbReference>
<gene>
    <name evidence="12" type="primary">ygcB</name>
    <name evidence="12" type="ORF">DF3PB_830009</name>
</gene>
<evidence type="ECO:0000256" key="5">
    <source>
        <dbReference type="ARBA" id="ARBA00022741"/>
    </source>
</evidence>
<keyword evidence="5" id="KW-0547">Nucleotide-binding</keyword>
<dbReference type="GO" id="GO:0046872">
    <property type="term" value="F:metal ion binding"/>
    <property type="evidence" value="ECO:0007669"/>
    <property type="project" value="UniProtKB-KW"/>
</dbReference>
<protein>
    <submittedName>
        <fullName evidence="12">CRISPR-associated endonuclease/helicase Cas3</fullName>
    </submittedName>
</protein>
<evidence type="ECO:0000256" key="9">
    <source>
        <dbReference type="ARBA" id="ARBA00023118"/>
    </source>
</evidence>
<dbReference type="EMBL" id="UIDG01000638">
    <property type="protein sequence ID" value="SUS08723.1"/>
    <property type="molecule type" value="Genomic_DNA"/>
</dbReference>
<reference evidence="12" key="1">
    <citation type="submission" date="2018-07" db="EMBL/GenBank/DDBJ databases">
        <authorList>
            <person name="Quirk P.G."/>
            <person name="Krulwich T.A."/>
        </authorList>
    </citation>
    <scope>NUCLEOTIDE SEQUENCE</scope>
</reference>
<sequence>MRGWPERAWGKLRRLARGPSDQIEWHPLVDHCADVAACVEALLIQPTIANRLGLDPNDQMRIARIGALAFLHDLGKANRGFQNKKYRRPDDSYPRGVDPAGHVRELAPLFDSDHLASRLIELVPFETMASWGPEAAICGLLSASVSHHGTPFDPWSSDPECRYRFRQLWEPAADGYDPFVAISELGSALRRWFAAAFENGGTPLPNSPAFQHAFAGLVMLADWLGSDTKFFPYSRSDDDRMAFAREQAPRALSAVDIVVRSKRVYVGAQSPRFVDVFPAIRSPNAMQVGTGRLDVGRLVALEAETGSGKTEAALWRFKQLFEARAVDGLYFALPTRIAATQIHGRVSRAVEHIFAEEDRPSVVLAVPGYVRVDDVEGRILPGFQVLWPDDPDDAEAHKRWAAENPKRFLAAQIAVGTIDQALLSNLMVRHAHLRSTALLRHLLVIDEVHASDAYMTRLLASVLTVHVGAGGHALLMSATLGAAARRQLLLGRRALPPSPAEAAAVAYPSLSWADGPEEVIVPLEAMGQSKTVAMRCVGEIDAPEAIAHRALDAARAGAKVLVVRNTVRAAVAVQQALEAAVAEAPDPSADAALLFRCEGVATLHHGRFAGEDRKLLDRAVEVRFGRDRVDGGAVVVGTQTLEQSLDIDADLLITDLCPIDVLLQRLGRLHRHLRPNRPPDCERAQCFVLTFAERDLSRLLGRSCHGLGPSRDFRGVYPDLRVIEATWRLLLAHPQFDIPAINRMLVEGATHPAELDAVAAELGPAWQAHGDALAGKESADRSIAALHTIDRDQPFQEVRFPGLDERVQTRLGADSRLIDFGAEGAAPPVGPFGRPVRVLTLPEHLCRGIPANAVVTITEQSADGFQFSFGDKLFVYGPHGVERHRESNR</sequence>
<dbReference type="PROSITE" id="PS51192">
    <property type="entry name" value="HELICASE_ATP_BIND_1"/>
    <property type="match status" value="1"/>
</dbReference>
<dbReference type="Pfam" id="PF18019">
    <property type="entry name" value="Cas3_HD"/>
    <property type="match status" value="1"/>
</dbReference>
<evidence type="ECO:0000259" key="11">
    <source>
        <dbReference type="PROSITE" id="PS51643"/>
    </source>
</evidence>
<comment type="similarity">
    <text evidence="2">In the central section; belongs to the CRISPR-associated helicase Cas3 family.</text>
</comment>
<feature type="domain" description="HD Cas3-type" evidence="11">
    <location>
        <begin position="21"/>
        <end position="224"/>
    </location>
</feature>
<dbReference type="GO" id="GO:0003724">
    <property type="term" value="F:RNA helicase activity"/>
    <property type="evidence" value="ECO:0007669"/>
    <property type="project" value="TreeGrafter"/>
</dbReference>
<dbReference type="AlphaFoldDB" id="A0A380TLV0"/>
<keyword evidence="6" id="KW-0378">Hydrolase</keyword>
<dbReference type="PANTHER" id="PTHR47963">
    <property type="entry name" value="DEAD-BOX ATP-DEPENDENT RNA HELICASE 47, MITOCHONDRIAL"/>
    <property type="match status" value="1"/>
</dbReference>
<evidence type="ECO:0000256" key="3">
    <source>
        <dbReference type="ARBA" id="ARBA00022722"/>
    </source>
</evidence>
<name>A0A380TLV0_9ZZZZ</name>
<dbReference type="Gene3D" id="1.10.3210.30">
    <property type="match status" value="1"/>
</dbReference>
<evidence type="ECO:0000256" key="4">
    <source>
        <dbReference type="ARBA" id="ARBA00022723"/>
    </source>
</evidence>
<dbReference type="CDD" id="cd09641">
    <property type="entry name" value="Cas3''_I"/>
    <property type="match status" value="1"/>
</dbReference>
<keyword evidence="12" id="KW-0255">Endonuclease</keyword>
<accession>A0A380TLV0</accession>
<keyword evidence="8" id="KW-0067">ATP-binding</keyword>
<evidence type="ECO:0000313" key="12">
    <source>
        <dbReference type="EMBL" id="SUS08723.1"/>
    </source>
</evidence>
<keyword evidence="3" id="KW-0540">Nuclease</keyword>
<evidence type="ECO:0000256" key="7">
    <source>
        <dbReference type="ARBA" id="ARBA00022806"/>
    </source>
</evidence>
<dbReference type="InterPro" id="IPR054712">
    <property type="entry name" value="Cas3-like_dom"/>
</dbReference>
<dbReference type="InterPro" id="IPR050547">
    <property type="entry name" value="DEAD_box_RNA_helicases"/>
</dbReference>
<evidence type="ECO:0000256" key="1">
    <source>
        <dbReference type="ARBA" id="ARBA00006847"/>
    </source>
</evidence>
<dbReference type="Gene3D" id="3.40.50.300">
    <property type="entry name" value="P-loop containing nucleotide triphosphate hydrolases"/>
    <property type="match status" value="2"/>
</dbReference>
<comment type="similarity">
    <text evidence="1">In the N-terminal section; belongs to the CRISPR-associated nuclease Cas3-HD family.</text>
</comment>